<evidence type="ECO:0008006" key="5">
    <source>
        <dbReference type="Google" id="ProtNLM"/>
    </source>
</evidence>
<feature type="chain" id="PRO_5045494637" description="DUF2946 domain-containing protein" evidence="2">
    <location>
        <begin position="21"/>
        <end position="102"/>
    </location>
</feature>
<evidence type="ECO:0000313" key="4">
    <source>
        <dbReference type="Proteomes" id="UP001589798"/>
    </source>
</evidence>
<name>A0ABV6CTF2_9SPHN</name>
<feature type="signal peptide" evidence="2">
    <location>
        <begin position="1"/>
        <end position="20"/>
    </location>
</feature>
<accession>A0ABV6CTF2</accession>
<keyword evidence="2" id="KW-0732">Signal</keyword>
<comment type="caution">
    <text evidence="3">The sequence shown here is derived from an EMBL/GenBank/DDBJ whole genome shotgun (WGS) entry which is preliminary data.</text>
</comment>
<dbReference type="EMBL" id="JBHLWK010000006">
    <property type="protein sequence ID" value="MFC0203165.1"/>
    <property type="molecule type" value="Genomic_DNA"/>
</dbReference>
<dbReference type="Proteomes" id="UP001589798">
    <property type="component" value="Unassembled WGS sequence"/>
</dbReference>
<evidence type="ECO:0000256" key="1">
    <source>
        <dbReference type="SAM" id="MobiDB-lite"/>
    </source>
</evidence>
<proteinExistence type="predicted"/>
<protein>
    <recommendedName>
        <fullName evidence="5">DUF2946 domain-containing protein</fullName>
    </recommendedName>
</protein>
<evidence type="ECO:0000256" key="2">
    <source>
        <dbReference type="SAM" id="SignalP"/>
    </source>
</evidence>
<reference evidence="3 4" key="1">
    <citation type="submission" date="2024-09" db="EMBL/GenBank/DDBJ databases">
        <authorList>
            <person name="Sun Q."/>
            <person name="Mori K."/>
        </authorList>
    </citation>
    <scope>NUCLEOTIDE SEQUENCE [LARGE SCALE GENOMIC DNA]</scope>
    <source>
        <strain evidence="3 4">CCM 7706</strain>
    </source>
</reference>
<organism evidence="3 4">
    <name type="scientific">Novosphingobium soli</name>
    <dbReference type="NCBI Taxonomy" id="574956"/>
    <lineage>
        <taxon>Bacteria</taxon>
        <taxon>Pseudomonadati</taxon>
        <taxon>Pseudomonadota</taxon>
        <taxon>Alphaproteobacteria</taxon>
        <taxon>Sphingomonadales</taxon>
        <taxon>Sphingomonadaceae</taxon>
        <taxon>Novosphingobium</taxon>
    </lineage>
</organism>
<sequence length="102" mass="10584">MLRRLLLFLLVVGLALPTLAMPGHCAPAPTHHGAHAHGDHQGPSKPLKSASSARECIGCGTLPLIQRPHVGALASPSLPHDLTNDDFGMAAALPPATPPPRF</sequence>
<feature type="region of interest" description="Disordered" evidence="1">
    <location>
        <begin position="25"/>
        <end position="51"/>
    </location>
</feature>
<gene>
    <name evidence="3" type="ORF">ACFFJC_02645</name>
</gene>
<keyword evidence="4" id="KW-1185">Reference proteome</keyword>
<dbReference type="RefSeq" id="WP_379486028.1">
    <property type="nucleotide sequence ID" value="NZ_JBHLWK010000006.1"/>
</dbReference>
<evidence type="ECO:0000313" key="3">
    <source>
        <dbReference type="EMBL" id="MFC0203165.1"/>
    </source>
</evidence>